<dbReference type="GO" id="GO:0032259">
    <property type="term" value="P:methylation"/>
    <property type="evidence" value="ECO:0007669"/>
    <property type="project" value="UniProtKB-KW"/>
</dbReference>
<organism evidence="4 5">
    <name type="scientific">Thermoflavifilum thermophilum</name>
    <dbReference type="NCBI Taxonomy" id="1393122"/>
    <lineage>
        <taxon>Bacteria</taxon>
        <taxon>Pseudomonadati</taxon>
        <taxon>Bacteroidota</taxon>
        <taxon>Chitinophagia</taxon>
        <taxon>Chitinophagales</taxon>
        <taxon>Chitinophagaceae</taxon>
        <taxon>Thermoflavifilum</taxon>
    </lineage>
</organism>
<proteinExistence type="predicted"/>
<dbReference type="CDD" id="cd18097">
    <property type="entry name" value="SpoU-like"/>
    <property type="match status" value="1"/>
</dbReference>
<dbReference type="OrthoDB" id="9795352at2"/>
<dbReference type="STRING" id="1393122.SAMN05660895_1798"/>
<evidence type="ECO:0000313" key="5">
    <source>
        <dbReference type="Proteomes" id="UP000199537"/>
    </source>
</evidence>
<evidence type="ECO:0000256" key="1">
    <source>
        <dbReference type="ARBA" id="ARBA00022603"/>
    </source>
</evidence>
<dbReference type="GO" id="GO:0006396">
    <property type="term" value="P:RNA processing"/>
    <property type="evidence" value="ECO:0007669"/>
    <property type="project" value="InterPro"/>
</dbReference>
<dbReference type="GO" id="GO:0003723">
    <property type="term" value="F:RNA binding"/>
    <property type="evidence" value="ECO:0007669"/>
    <property type="project" value="InterPro"/>
</dbReference>
<evidence type="ECO:0000313" key="4">
    <source>
        <dbReference type="EMBL" id="SFV33746.1"/>
    </source>
</evidence>
<evidence type="ECO:0000256" key="2">
    <source>
        <dbReference type="ARBA" id="ARBA00022679"/>
    </source>
</evidence>
<dbReference type="PANTHER" id="PTHR46429">
    <property type="entry name" value="23S RRNA (GUANOSINE-2'-O-)-METHYLTRANSFERASE RLMB"/>
    <property type="match status" value="1"/>
</dbReference>
<evidence type="ECO:0000259" key="3">
    <source>
        <dbReference type="Pfam" id="PF00588"/>
    </source>
</evidence>
<keyword evidence="1 4" id="KW-0489">Methyltransferase</keyword>
<dbReference type="Pfam" id="PF00588">
    <property type="entry name" value="SpoU_methylase"/>
    <property type="match status" value="1"/>
</dbReference>
<dbReference type="PANTHER" id="PTHR46429:SF1">
    <property type="entry name" value="23S RRNA (GUANOSINE-2'-O-)-METHYLTRANSFERASE RLMB"/>
    <property type="match status" value="1"/>
</dbReference>
<dbReference type="EMBL" id="FPCJ01000001">
    <property type="protein sequence ID" value="SFV33746.1"/>
    <property type="molecule type" value="Genomic_DNA"/>
</dbReference>
<gene>
    <name evidence="4" type="ORF">SAMN05660895_1798</name>
</gene>
<dbReference type="SUPFAM" id="SSF75217">
    <property type="entry name" value="alpha/beta knot"/>
    <property type="match status" value="1"/>
</dbReference>
<dbReference type="RefSeq" id="WP_092459945.1">
    <property type="nucleotide sequence ID" value="NZ_FPCJ01000001.1"/>
</dbReference>
<dbReference type="Gene3D" id="3.40.1280.10">
    <property type="match status" value="1"/>
</dbReference>
<feature type="domain" description="tRNA/rRNA methyltransferase SpoU type" evidence="3">
    <location>
        <begin position="25"/>
        <end position="168"/>
    </location>
</feature>
<dbReference type="InterPro" id="IPR004441">
    <property type="entry name" value="rRNA_MeTrfase_TrmH"/>
</dbReference>
<dbReference type="GO" id="GO:0005829">
    <property type="term" value="C:cytosol"/>
    <property type="evidence" value="ECO:0007669"/>
    <property type="project" value="TreeGrafter"/>
</dbReference>
<dbReference type="InterPro" id="IPR029026">
    <property type="entry name" value="tRNA_m1G_MTases_N"/>
</dbReference>
<sequence length="196" mass="22369">MRKLTMAELGRKTVEECRQAEKLPVLVVLDQVRSMHNVGAVFRTADAFQIQAIWLCGYTPRPPHRDIHKTALGATETVAWQHHPDTVEAIRQLKQQGYEVWAVEQATHSRYLQDFQPDFSRPIAVVFGNEMHGVQEPVLQEVEGCLEIPQFGMKHSLNIAVSVGVVLWDLLVKYIRSPQGRASSFDLQTHRYIEDL</sequence>
<dbReference type="Proteomes" id="UP000199537">
    <property type="component" value="Unassembled WGS sequence"/>
</dbReference>
<dbReference type="InterPro" id="IPR029028">
    <property type="entry name" value="Alpha/beta_knot_MTases"/>
</dbReference>
<dbReference type="GO" id="GO:0008173">
    <property type="term" value="F:RNA methyltransferase activity"/>
    <property type="evidence" value="ECO:0007669"/>
    <property type="project" value="InterPro"/>
</dbReference>
<name>A0A1I7NGR9_9BACT</name>
<keyword evidence="2" id="KW-0808">Transferase</keyword>
<dbReference type="AlphaFoldDB" id="A0A1I7NGR9"/>
<accession>A0A1I7NGR9</accession>
<keyword evidence="5" id="KW-1185">Reference proteome</keyword>
<dbReference type="InterPro" id="IPR001537">
    <property type="entry name" value="SpoU_MeTrfase"/>
</dbReference>
<reference evidence="5" key="1">
    <citation type="submission" date="2016-10" db="EMBL/GenBank/DDBJ databases">
        <authorList>
            <person name="Varghese N."/>
            <person name="Submissions S."/>
        </authorList>
    </citation>
    <scope>NUCLEOTIDE SEQUENCE [LARGE SCALE GENOMIC DNA]</scope>
    <source>
        <strain evidence="5">DSM 14807</strain>
    </source>
</reference>
<protein>
    <submittedName>
        <fullName evidence="4">SpoU rRNA Methylase family protein</fullName>
    </submittedName>
</protein>